<dbReference type="RefSeq" id="WP_114368891.1">
    <property type="nucleotide sequence ID" value="NZ_QPEX01000024.1"/>
</dbReference>
<reference evidence="2 3" key="1">
    <citation type="submission" date="2018-07" db="EMBL/GenBank/DDBJ databases">
        <title>Comparative genomes isolates from brazilian mangrove.</title>
        <authorList>
            <person name="De Araujo J.E."/>
            <person name="Taketani R.G."/>
            <person name="Silva M.C.P."/>
            <person name="Lourenco M.V."/>
            <person name="Oliveira V.M."/>
            <person name="Andreote F.D."/>
        </authorList>
    </citation>
    <scope>NUCLEOTIDE SEQUENCE [LARGE SCALE GENOMIC DNA]</scope>
    <source>
        <strain evidence="2 3">HEX PRIS-MGV</strain>
    </source>
</reference>
<proteinExistence type="predicted"/>
<accession>A0A368KQM5</accession>
<dbReference type="EMBL" id="QPEX01000024">
    <property type="protein sequence ID" value="RCS49174.1"/>
    <property type="molecule type" value="Genomic_DNA"/>
</dbReference>
<dbReference type="AlphaFoldDB" id="A0A368KQM5"/>
<organism evidence="2 3">
    <name type="scientific">Bremerella cremea</name>
    <dbReference type="NCBI Taxonomy" id="1031537"/>
    <lineage>
        <taxon>Bacteria</taxon>
        <taxon>Pseudomonadati</taxon>
        <taxon>Planctomycetota</taxon>
        <taxon>Planctomycetia</taxon>
        <taxon>Pirellulales</taxon>
        <taxon>Pirellulaceae</taxon>
        <taxon>Bremerella</taxon>
    </lineage>
</organism>
<gene>
    <name evidence="2" type="ORF">DTL42_11570</name>
</gene>
<sequence>MKWATPNKQIIETTQKSTHHDPAFDSNFNAQLPDQENGVTCLAENDDDEISTMQQLIVGESALSFWNEPEEDVYTMDDGEPL</sequence>
<evidence type="ECO:0000256" key="1">
    <source>
        <dbReference type="SAM" id="MobiDB-lite"/>
    </source>
</evidence>
<evidence type="ECO:0000313" key="3">
    <source>
        <dbReference type="Proteomes" id="UP000253562"/>
    </source>
</evidence>
<evidence type="ECO:0000313" key="2">
    <source>
        <dbReference type="EMBL" id="RCS49174.1"/>
    </source>
</evidence>
<dbReference type="Proteomes" id="UP000253562">
    <property type="component" value="Unassembled WGS sequence"/>
</dbReference>
<feature type="region of interest" description="Disordered" evidence="1">
    <location>
        <begin position="1"/>
        <end position="22"/>
    </location>
</feature>
<feature type="compositionally biased region" description="Polar residues" evidence="1">
    <location>
        <begin position="1"/>
        <end position="16"/>
    </location>
</feature>
<name>A0A368KQM5_9BACT</name>
<protein>
    <submittedName>
        <fullName evidence="2">Uncharacterized protein</fullName>
    </submittedName>
</protein>
<comment type="caution">
    <text evidence="2">The sequence shown here is derived from an EMBL/GenBank/DDBJ whole genome shotgun (WGS) entry which is preliminary data.</text>
</comment>